<keyword evidence="3" id="KW-0418">Kinase</keyword>
<dbReference type="Gene3D" id="3.30.565.10">
    <property type="entry name" value="Histidine kinase-like ATPase, C-terminal domain"/>
    <property type="match status" value="1"/>
</dbReference>
<dbReference type="EMBL" id="JBHSAS010000006">
    <property type="protein sequence ID" value="MFC4026426.1"/>
    <property type="molecule type" value="Genomic_DNA"/>
</dbReference>
<dbReference type="InterPro" id="IPR010559">
    <property type="entry name" value="Sig_transdc_His_kin_internal"/>
</dbReference>
<keyword evidence="1" id="KW-0472">Membrane</keyword>
<feature type="transmembrane region" description="Helical" evidence="1">
    <location>
        <begin position="39"/>
        <end position="56"/>
    </location>
</feature>
<keyword evidence="1" id="KW-1133">Transmembrane helix</keyword>
<dbReference type="PANTHER" id="PTHR34220">
    <property type="entry name" value="SENSOR HISTIDINE KINASE YPDA"/>
    <property type="match status" value="1"/>
</dbReference>
<accession>A0ABV8H5E8</accession>
<evidence type="ECO:0000313" key="3">
    <source>
        <dbReference type="EMBL" id="MFC4026426.1"/>
    </source>
</evidence>
<dbReference type="Pfam" id="PF06580">
    <property type="entry name" value="His_kinase"/>
    <property type="match status" value="1"/>
</dbReference>
<dbReference type="EC" id="2.7.13.3" evidence="3"/>
<evidence type="ECO:0000313" key="4">
    <source>
        <dbReference type="Proteomes" id="UP001595793"/>
    </source>
</evidence>
<reference evidence="4" key="1">
    <citation type="journal article" date="2019" name="Int. J. Syst. Evol. Microbiol.">
        <title>The Global Catalogue of Microorganisms (GCM) 10K type strain sequencing project: providing services to taxonomists for standard genome sequencing and annotation.</title>
        <authorList>
            <consortium name="The Broad Institute Genomics Platform"/>
            <consortium name="The Broad Institute Genome Sequencing Center for Infectious Disease"/>
            <person name="Wu L."/>
            <person name="Ma J."/>
        </authorList>
    </citation>
    <scope>NUCLEOTIDE SEQUENCE [LARGE SCALE GENOMIC DNA]</scope>
    <source>
        <strain evidence="4">CECT 9128</strain>
    </source>
</reference>
<evidence type="ECO:0000259" key="2">
    <source>
        <dbReference type="Pfam" id="PF06580"/>
    </source>
</evidence>
<keyword evidence="4" id="KW-1185">Reference proteome</keyword>
<sequence length="338" mass="40140">MTKKQEVTYHLIFWVLFFAMDIFAEIVLQGSTTFSLKDLEFALLQMSLFYLVYSFIAPKTIPQKKWGYLCLGLIFSLLYFVGLRYLIEEVIVYSFTGVHNYYENSRKPLYYIFDNSYYAIRIFLLSLIFYFVKYQFSINKRISELSLEKKQAELQVLKSQLSPHFLFNTLNSFYADALVVDEKLSDDILKLSEMLRYVTYENEGEYVLLKDEIHFIKNYINLFQRRFSNQLFINASFPEAVGNEKIPALLLIHFVENAFKHGILNQPEKPVDILLKIDKNQLHFKVENFFKPQQNYDESGIGYKNIEQRLALLFGKDYHLEHFSKENSYFVTLQFPLD</sequence>
<comment type="caution">
    <text evidence="3">The sequence shown here is derived from an EMBL/GenBank/DDBJ whole genome shotgun (WGS) entry which is preliminary data.</text>
</comment>
<dbReference type="InterPro" id="IPR050640">
    <property type="entry name" value="Bact_2-comp_sensor_kinase"/>
</dbReference>
<organism evidence="3 4">
    <name type="scientific">Zunongwangia endophytica</name>
    <dbReference type="NCBI Taxonomy" id="1808945"/>
    <lineage>
        <taxon>Bacteria</taxon>
        <taxon>Pseudomonadati</taxon>
        <taxon>Bacteroidota</taxon>
        <taxon>Flavobacteriia</taxon>
        <taxon>Flavobacteriales</taxon>
        <taxon>Flavobacteriaceae</taxon>
        <taxon>Zunongwangia</taxon>
    </lineage>
</organism>
<proteinExistence type="predicted"/>
<dbReference type="PANTHER" id="PTHR34220:SF7">
    <property type="entry name" value="SENSOR HISTIDINE KINASE YPDA"/>
    <property type="match status" value="1"/>
</dbReference>
<protein>
    <submittedName>
        <fullName evidence="3">Sensor histidine kinase</fullName>
        <ecNumber evidence="3">2.7.13.3</ecNumber>
    </submittedName>
</protein>
<dbReference type="SUPFAM" id="SSF55874">
    <property type="entry name" value="ATPase domain of HSP90 chaperone/DNA topoisomerase II/histidine kinase"/>
    <property type="match status" value="1"/>
</dbReference>
<feature type="transmembrane region" description="Helical" evidence="1">
    <location>
        <begin position="7"/>
        <end position="27"/>
    </location>
</feature>
<feature type="domain" description="Signal transduction histidine kinase internal region" evidence="2">
    <location>
        <begin position="152"/>
        <end position="231"/>
    </location>
</feature>
<keyword evidence="1" id="KW-0812">Transmembrane</keyword>
<gene>
    <name evidence="3" type="ORF">ACFOS1_03345</name>
</gene>
<dbReference type="Proteomes" id="UP001595793">
    <property type="component" value="Unassembled WGS sequence"/>
</dbReference>
<dbReference type="InterPro" id="IPR036890">
    <property type="entry name" value="HATPase_C_sf"/>
</dbReference>
<dbReference type="RefSeq" id="WP_290236216.1">
    <property type="nucleotide sequence ID" value="NZ_JAUFPZ010000002.1"/>
</dbReference>
<dbReference type="GO" id="GO:0004673">
    <property type="term" value="F:protein histidine kinase activity"/>
    <property type="evidence" value="ECO:0007669"/>
    <property type="project" value="UniProtKB-EC"/>
</dbReference>
<name>A0ABV8H5E8_9FLAO</name>
<evidence type="ECO:0000256" key="1">
    <source>
        <dbReference type="SAM" id="Phobius"/>
    </source>
</evidence>
<feature type="transmembrane region" description="Helical" evidence="1">
    <location>
        <begin position="115"/>
        <end position="132"/>
    </location>
</feature>
<feature type="transmembrane region" description="Helical" evidence="1">
    <location>
        <begin position="68"/>
        <end position="87"/>
    </location>
</feature>
<keyword evidence="3" id="KW-0808">Transferase</keyword>